<dbReference type="EMBL" id="CP084167">
    <property type="protein sequence ID" value="UJG44390.1"/>
    <property type="molecule type" value="Genomic_DNA"/>
</dbReference>
<dbReference type="AlphaFoldDB" id="A0A9Y1BTA1"/>
<accession>A0A9Y1BTA1</accession>
<proteinExistence type="predicted"/>
<sequence>MSERTDNLLSRVLSELQKMNNRIMELNKSMSHISSQYEKVVKMQDQSIKVQKDQKSLIDAQLDYLYTTAESINRMTIMDLNTQLIETDITKQTSETLEVEAKLRMERAIEKYRDEYGKIIRDFVNGIVANIKHFAKLNEEHIRPLFEILDNLERVYKILSSFTAEHPDLEILDYAVSTFDERKNRIDQSYSETKEVLTEFITKREEAEDTINTFYVKNEELNLEDIPEETISLISIPFAFTFLENDNGLRLNINGPLKQEPDFLSSYKVQFKDLCPSMSNDLYSNKNTKKKVLRKVNDQQNLIKQGNMAHIIEDLTELLTSSGFYPKHLKKLSKLFKSPNISFNDTQAELGTQFGGDEQ</sequence>
<evidence type="ECO:0000256" key="1">
    <source>
        <dbReference type="SAM" id="Coils"/>
    </source>
</evidence>
<organism evidence="2">
    <name type="scientific">Candidatus Heimdallarchaeum endolithica</name>
    <dbReference type="NCBI Taxonomy" id="2876572"/>
    <lineage>
        <taxon>Archaea</taxon>
        <taxon>Promethearchaeati</taxon>
        <taxon>Candidatus Heimdallarchaeota</taxon>
        <taxon>Candidatus Heimdallarchaeia (ex Rinke et al. 2021) (nom. nud.)</taxon>
        <taxon>Candidatus Heimdallarchaeales</taxon>
        <taxon>Candidatus Heimdallarchaeaceae</taxon>
        <taxon>Candidatus Heimdallarchaeum</taxon>
    </lineage>
</organism>
<gene>
    <name evidence="2" type="ORF">K9W46_04220</name>
</gene>
<feature type="coiled-coil region" evidence="1">
    <location>
        <begin position="9"/>
        <end position="36"/>
    </location>
</feature>
<evidence type="ECO:0000313" key="2">
    <source>
        <dbReference type="EMBL" id="UJG44390.1"/>
    </source>
</evidence>
<name>A0A9Y1BTA1_9ARCH</name>
<dbReference type="Proteomes" id="UP001200513">
    <property type="component" value="Chromosome"/>
</dbReference>
<keyword evidence="1" id="KW-0175">Coiled coil</keyword>
<reference evidence="2" key="1">
    <citation type="journal article" date="2022" name="Nat. Microbiol.">
        <title>Unique mobile elements and scalable gene flow at the prokaryote-eukaryote boundary revealed by circularized Asgard archaea genomes.</title>
        <authorList>
            <person name="Wu F."/>
            <person name="Speth D.R."/>
            <person name="Philosof A."/>
            <person name="Cremiere A."/>
            <person name="Narayanan A."/>
            <person name="Barco R.A."/>
            <person name="Connon S.A."/>
            <person name="Amend J.P."/>
            <person name="Antoshechkin I.A."/>
            <person name="Orphan V.J."/>
        </authorList>
    </citation>
    <scope>NUCLEOTIDE SEQUENCE</scope>
    <source>
        <strain evidence="2">PR6</strain>
    </source>
</reference>
<protein>
    <submittedName>
        <fullName evidence="2">Uncharacterized protein</fullName>
    </submittedName>
</protein>